<evidence type="ECO:0000313" key="10">
    <source>
        <dbReference type="Proteomes" id="UP001162131"/>
    </source>
</evidence>
<feature type="region of interest" description="Disordered" evidence="7">
    <location>
        <begin position="1"/>
        <end position="27"/>
    </location>
</feature>
<dbReference type="PROSITE" id="PS01032">
    <property type="entry name" value="PPM_1"/>
    <property type="match status" value="1"/>
</dbReference>
<evidence type="ECO:0000256" key="2">
    <source>
        <dbReference type="ARBA" id="ARBA00022723"/>
    </source>
</evidence>
<evidence type="ECO:0000256" key="5">
    <source>
        <dbReference type="ARBA" id="ARBA00023136"/>
    </source>
</evidence>
<keyword evidence="3 6" id="KW-0378">Hydrolase</keyword>
<evidence type="ECO:0000313" key="9">
    <source>
        <dbReference type="EMBL" id="CAG9325651.1"/>
    </source>
</evidence>
<feature type="domain" description="PPM-type phosphatase" evidence="8">
    <location>
        <begin position="33"/>
        <end position="278"/>
    </location>
</feature>
<name>A0AAU9JXK3_9CILI</name>
<accession>A0AAU9JXK3</accession>
<dbReference type="GO" id="GO:0004722">
    <property type="term" value="F:protein serine/threonine phosphatase activity"/>
    <property type="evidence" value="ECO:0007669"/>
    <property type="project" value="InterPro"/>
</dbReference>
<evidence type="ECO:0000256" key="6">
    <source>
        <dbReference type="RuleBase" id="RU003465"/>
    </source>
</evidence>
<organism evidence="9 10">
    <name type="scientific">Blepharisma stoltei</name>
    <dbReference type="NCBI Taxonomy" id="1481888"/>
    <lineage>
        <taxon>Eukaryota</taxon>
        <taxon>Sar</taxon>
        <taxon>Alveolata</taxon>
        <taxon>Ciliophora</taxon>
        <taxon>Postciliodesmatophora</taxon>
        <taxon>Heterotrichea</taxon>
        <taxon>Heterotrichida</taxon>
        <taxon>Blepharismidae</taxon>
        <taxon>Blepharisma</taxon>
    </lineage>
</organism>
<comment type="similarity">
    <text evidence="6">Belongs to the PP2C family.</text>
</comment>
<comment type="subcellular location">
    <subcellularLocation>
        <location evidence="1">Membrane</location>
        <topology evidence="1">Peripheral membrane protein</topology>
    </subcellularLocation>
</comment>
<dbReference type="EMBL" id="CAJZBQ010000039">
    <property type="protein sequence ID" value="CAG9325651.1"/>
    <property type="molecule type" value="Genomic_DNA"/>
</dbReference>
<dbReference type="Pfam" id="PF00481">
    <property type="entry name" value="PP2C"/>
    <property type="match status" value="1"/>
</dbReference>
<proteinExistence type="inferred from homology"/>
<dbReference type="SUPFAM" id="SSF81606">
    <property type="entry name" value="PP2C-like"/>
    <property type="match status" value="1"/>
</dbReference>
<comment type="caution">
    <text evidence="9">The sequence shown here is derived from an EMBL/GenBank/DDBJ whole genome shotgun (WGS) entry which is preliminary data.</text>
</comment>
<keyword evidence="5" id="KW-0472">Membrane</keyword>
<dbReference type="GO" id="GO:0016020">
    <property type="term" value="C:membrane"/>
    <property type="evidence" value="ECO:0007669"/>
    <property type="project" value="UniProtKB-SubCell"/>
</dbReference>
<evidence type="ECO:0000256" key="1">
    <source>
        <dbReference type="ARBA" id="ARBA00004170"/>
    </source>
</evidence>
<dbReference type="Gene3D" id="3.60.40.10">
    <property type="entry name" value="PPM-type phosphatase domain"/>
    <property type="match status" value="1"/>
</dbReference>
<keyword evidence="4 6" id="KW-0904">Protein phosphatase</keyword>
<dbReference type="InterPro" id="IPR001932">
    <property type="entry name" value="PPM-type_phosphatase-like_dom"/>
</dbReference>
<dbReference type="AlphaFoldDB" id="A0AAU9JXK3"/>
<evidence type="ECO:0000256" key="7">
    <source>
        <dbReference type="SAM" id="MobiDB-lite"/>
    </source>
</evidence>
<dbReference type="InterPro" id="IPR015655">
    <property type="entry name" value="PP2C"/>
</dbReference>
<dbReference type="SMART" id="SM00332">
    <property type="entry name" value="PP2Cc"/>
    <property type="match status" value="1"/>
</dbReference>
<dbReference type="GO" id="GO:0046872">
    <property type="term" value="F:metal ion binding"/>
    <property type="evidence" value="ECO:0007669"/>
    <property type="project" value="UniProtKB-KW"/>
</dbReference>
<gene>
    <name evidence="9" type="ORF">BSTOLATCC_MIC39450</name>
</gene>
<dbReference type="Proteomes" id="UP001162131">
    <property type="component" value="Unassembled WGS sequence"/>
</dbReference>
<evidence type="ECO:0000256" key="3">
    <source>
        <dbReference type="ARBA" id="ARBA00022801"/>
    </source>
</evidence>
<dbReference type="CDD" id="cd00143">
    <property type="entry name" value="PP2Cc"/>
    <property type="match status" value="1"/>
</dbReference>
<protein>
    <recommendedName>
        <fullName evidence="8">PPM-type phosphatase domain-containing protein</fullName>
    </recommendedName>
</protein>
<evidence type="ECO:0000256" key="4">
    <source>
        <dbReference type="ARBA" id="ARBA00022912"/>
    </source>
</evidence>
<sequence>MESDSARSKRMASLARLRSSNEESSQVARSVVSFGYSEDQNRNYRDSMEDRHKIIDNFLENPYQGYFAIFDGHGGFEASEFCKNFFHDEFRKNLSIKNTIREVFHDTFKNIDEIFRARNFLALGTTATICYIRKEGAERVLYTANVGDSHAVLVNSRGVERLTTEDRPSNPREVERIKKSGGIISSGRVGGQLSITRALGDTMLKTSGLISEPHLSRRVIVPNDLYLIIASDGLWDSVNESELRNISGRNCLEIANGLVQKALQAGSVDNTSVIVVKLN</sequence>
<keyword evidence="2" id="KW-0479">Metal-binding</keyword>
<evidence type="ECO:0000259" key="8">
    <source>
        <dbReference type="PROSITE" id="PS51746"/>
    </source>
</evidence>
<dbReference type="InterPro" id="IPR000222">
    <property type="entry name" value="PP2C_BS"/>
</dbReference>
<dbReference type="PANTHER" id="PTHR47992">
    <property type="entry name" value="PROTEIN PHOSPHATASE"/>
    <property type="match status" value="1"/>
</dbReference>
<dbReference type="InterPro" id="IPR036457">
    <property type="entry name" value="PPM-type-like_dom_sf"/>
</dbReference>
<reference evidence="9" key="1">
    <citation type="submission" date="2021-09" db="EMBL/GenBank/DDBJ databases">
        <authorList>
            <consortium name="AG Swart"/>
            <person name="Singh M."/>
            <person name="Singh A."/>
            <person name="Seah K."/>
            <person name="Emmerich C."/>
        </authorList>
    </citation>
    <scope>NUCLEOTIDE SEQUENCE</scope>
    <source>
        <strain evidence="9">ATCC30299</strain>
    </source>
</reference>
<keyword evidence="10" id="KW-1185">Reference proteome</keyword>
<dbReference type="PROSITE" id="PS51746">
    <property type="entry name" value="PPM_2"/>
    <property type="match status" value="1"/>
</dbReference>